<gene>
    <name evidence="3" type="ORF">GRF29_185g1475607</name>
</gene>
<keyword evidence="4" id="KW-1185">Reference proteome</keyword>
<evidence type="ECO:0000313" key="3">
    <source>
        <dbReference type="EMBL" id="KAK3201612.1"/>
    </source>
</evidence>
<dbReference type="AlphaFoldDB" id="A0AAN6LPF3"/>
<organism evidence="3 4">
    <name type="scientific">Pseudopithomyces chartarum</name>
    <dbReference type="NCBI Taxonomy" id="1892770"/>
    <lineage>
        <taxon>Eukaryota</taxon>
        <taxon>Fungi</taxon>
        <taxon>Dikarya</taxon>
        <taxon>Ascomycota</taxon>
        <taxon>Pezizomycotina</taxon>
        <taxon>Dothideomycetes</taxon>
        <taxon>Pleosporomycetidae</taxon>
        <taxon>Pleosporales</taxon>
        <taxon>Massarineae</taxon>
        <taxon>Didymosphaeriaceae</taxon>
        <taxon>Pseudopithomyces</taxon>
    </lineage>
</organism>
<protein>
    <submittedName>
        <fullName evidence="3">Uncharacterized protein</fullName>
    </submittedName>
</protein>
<keyword evidence="2" id="KW-0472">Membrane</keyword>
<sequence length="381" mass="41326">MVALSIATLSGFTFPTVHIGFTAFETVGNIVPTAQVSYTGYGTTIIVSASVEATDDLTTVETAHGARTSEIAQSSDSKETGRAAQSTHPVKTSAPTQSSDTKVTESVTQSTLGTRPSASLHSSSGVTNTPPSSYTASSFFTKTTSSSMEPTPSETTAASISGPSIDEISSRIGIALAVAVILVAVVSYLCLVLWPKYRLRRVQKTQTQPKQQKWWVWRKWNRDQPGASTRATEMDQISHMTPSSPAVFGQHNGSTVARPLNKRTATTASLWPVRLDHVWSTPEPVRFPFQGTAREVPSTSVSSTFSFDTLDGELDAAYVRQDRSRLYQPYVEDEVIEKPSQAQLCRPPTRRAVRVEQQNRPVSEVASLGTTSDDEFEDVSL</sequence>
<feature type="transmembrane region" description="Helical" evidence="2">
    <location>
        <begin position="172"/>
        <end position="194"/>
    </location>
</feature>
<comment type="caution">
    <text evidence="3">The sequence shown here is derived from an EMBL/GenBank/DDBJ whole genome shotgun (WGS) entry which is preliminary data.</text>
</comment>
<feature type="region of interest" description="Disordered" evidence="1">
    <location>
        <begin position="341"/>
        <end position="381"/>
    </location>
</feature>
<proteinExistence type="predicted"/>
<keyword evidence="2" id="KW-0812">Transmembrane</keyword>
<feature type="compositionally biased region" description="Low complexity" evidence="1">
    <location>
        <begin position="142"/>
        <end position="156"/>
    </location>
</feature>
<evidence type="ECO:0000256" key="2">
    <source>
        <dbReference type="SAM" id="Phobius"/>
    </source>
</evidence>
<keyword evidence="2" id="KW-1133">Transmembrane helix</keyword>
<feature type="region of interest" description="Disordered" evidence="1">
    <location>
        <begin position="142"/>
        <end position="161"/>
    </location>
</feature>
<accession>A0AAN6LPF3</accession>
<feature type="compositionally biased region" description="Polar residues" evidence="1">
    <location>
        <begin position="83"/>
        <end position="131"/>
    </location>
</feature>
<name>A0AAN6LPF3_9PLEO</name>
<evidence type="ECO:0000256" key="1">
    <source>
        <dbReference type="SAM" id="MobiDB-lite"/>
    </source>
</evidence>
<feature type="compositionally biased region" description="Acidic residues" evidence="1">
    <location>
        <begin position="372"/>
        <end position="381"/>
    </location>
</feature>
<evidence type="ECO:0000313" key="4">
    <source>
        <dbReference type="Proteomes" id="UP001280581"/>
    </source>
</evidence>
<dbReference type="EMBL" id="WVTA01000016">
    <property type="protein sequence ID" value="KAK3201612.1"/>
    <property type="molecule type" value="Genomic_DNA"/>
</dbReference>
<dbReference type="Proteomes" id="UP001280581">
    <property type="component" value="Unassembled WGS sequence"/>
</dbReference>
<feature type="region of interest" description="Disordered" evidence="1">
    <location>
        <begin position="60"/>
        <end position="134"/>
    </location>
</feature>
<reference evidence="3 4" key="1">
    <citation type="submission" date="2021-02" db="EMBL/GenBank/DDBJ databases">
        <title>Genome assembly of Pseudopithomyces chartarum.</title>
        <authorList>
            <person name="Jauregui R."/>
            <person name="Singh J."/>
            <person name="Voisey C."/>
        </authorList>
    </citation>
    <scope>NUCLEOTIDE SEQUENCE [LARGE SCALE GENOMIC DNA]</scope>
    <source>
        <strain evidence="3 4">AGR01</strain>
    </source>
</reference>